<dbReference type="OrthoDB" id="1763575at2"/>
<evidence type="ECO:0000313" key="3">
    <source>
        <dbReference type="Proteomes" id="UP000294902"/>
    </source>
</evidence>
<dbReference type="Proteomes" id="UP000294902">
    <property type="component" value="Unassembled WGS sequence"/>
</dbReference>
<comment type="caution">
    <text evidence="2">The sequence shown here is derived from an EMBL/GenBank/DDBJ whole genome shotgun (WGS) entry which is preliminary data.</text>
</comment>
<name>A0A4R3MH71_9FIRM</name>
<protein>
    <submittedName>
        <fullName evidence="2">SCP-2 sterol transfer family protein</fullName>
    </submittedName>
</protein>
<dbReference type="SUPFAM" id="SSF55718">
    <property type="entry name" value="SCP-like"/>
    <property type="match status" value="1"/>
</dbReference>
<dbReference type="Gene3D" id="3.30.1050.10">
    <property type="entry name" value="SCP2 sterol-binding domain"/>
    <property type="match status" value="1"/>
</dbReference>
<reference evidence="2 3" key="1">
    <citation type="submission" date="2019-03" db="EMBL/GenBank/DDBJ databases">
        <title>Genomic Encyclopedia of Type Strains, Phase IV (KMG-IV): sequencing the most valuable type-strain genomes for metagenomic binning, comparative biology and taxonomic classification.</title>
        <authorList>
            <person name="Goeker M."/>
        </authorList>
    </citation>
    <scope>NUCLEOTIDE SEQUENCE [LARGE SCALE GENOMIC DNA]</scope>
    <source>
        <strain evidence="2 3">DSM 24629</strain>
    </source>
</reference>
<dbReference type="EMBL" id="SMAL01000010">
    <property type="protein sequence ID" value="TCT12934.1"/>
    <property type="molecule type" value="Genomic_DNA"/>
</dbReference>
<gene>
    <name evidence="2" type="ORF">EDC18_1108</name>
</gene>
<feature type="domain" description="SCP2" evidence="1">
    <location>
        <begin position="241"/>
        <end position="321"/>
    </location>
</feature>
<dbReference type="Pfam" id="PF02036">
    <property type="entry name" value="SCP2"/>
    <property type="match status" value="1"/>
</dbReference>
<evidence type="ECO:0000259" key="1">
    <source>
        <dbReference type="Pfam" id="PF02036"/>
    </source>
</evidence>
<dbReference type="SUPFAM" id="SSF52218">
    <property type="entry name" value="Flavoproteins"/>
    <property type="match status" value="1"/>
</dbReference>
<dbReference type="Gene3D" id="3.40.50.360">
    <property type="match status" value="1"/>
</dbReference>
<keyword evidence="3" id="KW-1185">Reference proteome</keyword>
<dbReference type="InterPro" id="IPR029039">
    <property type="entry name" value="Flavoprotein-like_sf"/>
</dbReference>
<dbReference type="InterPro" id="IPR036527">
    <property type="entry name" value="SCP2_sterol-bd_dom_sf"/>
</dbReference>
<dbReference type="RefSeq" id="WP_132253498.1">
    <property type="nucleotide sequence ID" value="NZ_SMAL01000010.1"/>
</dbReference>
<evidence type="ECO:0000313" key="2">
    <source>
        <dbReference type="EMBL" id="TCT12934.1"/>
    </source>
</evidence>
<dbReference type="AlphaFoldDB" id="A0A4R3MH71"/>
<dbReference type="InterPro" id="IPR003033">
    <property type="entry name" value="SCP2_sterol-bd_dom"/>
</dbReference>
<organism evidence="2 3">
    <name type="scientific">Natranaerovirga pectinivora</name>
    <dbReference type="NCBI Taxonomy" id="682400"/>
    <lineage>
        <taxon>Bacteria</taxon>
        <taxon>Bacillati</taxon>
        <taxon>Bacillota</taxon>
        <taxon>Clostridia</taxon>
        <taxon>Lachnospirales</taxon>
        <taxon>Natranaerovirgaceae</taxon>
        <taxon>Natranaerovirga</taxon>
    </lineage>
</organism>
<sequence length="324" mass="37186">MKILLIYGGRGLAKDPTLIVTAKIKEVLIELSATVEQINLNEENNAKTIASNLHNYDGIVLATTVEWFGIGALAQKFLDDCWYYGDKAIIQDLYLMPVVCSMHTGERDGQNHILKSWDLLGGIHCDGICAYFSNSTELEFNKDYIEIIEKKAENLYRNIKQKKPRLPKSLVINSNGVVKENLPEKKQVSLFDGDEKYIQRQQEDIEQLKFFFKQKLESSNGDIYENIRDAFINSFVSQINFKGIYKINIIDKKKVIAIDINNDVISCDMEDRENVNVNIQADFEALEKITSGYITFQRAFMTGLINAKGDFKLLYMLDQLFRFK</sequence>
<accession>A0A4R3MH71</accession>
<proteinExistence type="predicted"/>